<dbReference type="EMBL" id="CP032157">
    <property type="protein sequence ID" value="AXY74826.1"/>
    <property type="molecule type" value="Genomic_DNA"/>
</dbReference>
<sequence length="783" mass="89461">MKHCATTILILLFVFPALAQPRYTLSGYVRDSLSGESLIGATIAVNGQGKSISSNQYGFYSITLPEASYTFYISFAGYQPLQLTLSLDRNIVLNFQLVQRSLLEEVVVSSRRRDGNVQQAQMGKIDLSMNQVKAVPVLLGEVDLLKTLQLMPGVRNAGEGNTGLYVRGGGPDQNLILLDDAIVYNTGHLFGFFSIFNADAIKNISLIKGGMPAQYGGRLSSVLDIAMKEGNMKKMEVEGGIGAIASRLSVQGPIKKDKASFIISARRTYIDMLIKPFIRKDNSFYGSGYYFYDLNMKVNYKFSEKDRLYLSGYFGRDVFDFRNAKRSFNARIPWGNSTATLRWNHVFNRKLFANTTFVYNDYGFSFGASQNDFTIKLSSGIRDLNGKIDIDYYPDPRHKLRFGALYTYHTFTPNVLSGNQGSTTFEPNNESKKYALESGLYVQDDWELSRKIKIHAGLRYSSFTQVGPYKIFDRDENGNKLDSTVFGRGSRVKTYGAWEPRFTFRYILDEETSLKAAVTRNNQYIHLVSNAGSTLPTDLWVPSTYRVKPQISWLYAAGLFKNFRDNTYETSLELYYKTMDNQIEYREGYTPSLKDPEEEFVFGKGWSYGTELFVNKVKGRLTGWIGYTLSWTWRKFDAINGGEKYPAKYDRRHDMSVVAMYEINKKWKISGLFVYGTGNATTLPERFYVIGGVLTQEYSKVNQYRLESYHRADISVTLTPRQKAGQRWQQNWVFSIYNMYSRLNPYFIYFDQTGSPYDGTLKVEARQVSLFPIIPAVTWNFKF</sequence>
<dbReference type="InterPro" id="IPR008969">
    <property type="entry name" value="CarboxyPept-like_regulatory"/>
</dbReference>
<evidence type="ECO:0000256" key="7">
    <source>
        <dbReference type="ARBA" id="ARBA00023136"/>
    </source>
</evidence>
<dbReference type="SUPFAM" id="SSF49464">
    <property type="entry name" value="Carboxypeptidase regulatory domain-like"/>
    <property type="match status" value="1"/>
</dbReference>
<evidence type="ECO:0000256" key="9">
    <source>
        <dbReference type="ARBA" id="ARBA00023237"/>
    </source>
</evidence>
<dbReference type="PANTHER" id="PTHR30069">
    <property type="entry name" value="TONB-DEPENDENT OUTER MEMBRANE RECEPTOR"/>
    <property type="match status" value="1"/>
</dbReference>
<evidence type="ECO:0000256" key="11">
    <source>
        <dbReference type="SAM" id="SignalP"/>
    </source>
</evidence>
<feature type="domain" description="TonB-dependent receptor plug" evidence="13">
    <location>
        <begin position="142"/>
        <end position="218"/>
    </location>
</feature>
<dbReference type="PANTHER" id="PTHR30069:SF29">
    <property type="entry name" value="HEMOGLOBIN AND HEMOGLOBIN-HAPTOGLOBIN-BINDING PROTEIN 1-RELATED"/>
    <property type="match status" value="1"/>
</dbReference>
<evidence type="ECO:0000256" key="5">
    <source>
        <dbReference type="ARBA" id="ARBA00022729"/>
    </source>
</evidence>
<keyword evidence="15" id="KW-1185">Reference proteome</keyword>
<dbReference type="Proteomes" id="UP000263900">
    <property type="component" value="Chromosome"/>
</dbReference>
<dbReference type="GO" id="GO:0009279">
    <property type="term" value="C:cell outer membrane"/>
    <property type="evidence" value="ECO:0007669"/>
    <property type="project" value="UniProtKB-SubCell"/>
</dbReference>
<evidence type="ECO:0000313" key="15">
    <source>
        <dbReference type="Proteomes" id="UP000263900"/>
    </source>
</evidence>
<evidence type="ECO:0000256" key="6">
    <source>
        <dbReference type="ARBA" id="ARBA00023077"/>
    </source>
</evidence>
<dbReference type="AlphaFoldDB" id="A0A3B7MPC2"/>
<dbReference type="GO" id="GO:0044718">
    <property type="term" value="P:siderophore transmembrane transport"/>
    <property type="evidence" value="ECO:0007669"/>
    <property type="project" value="TreeGrafter"/>
</dbReference>
<evidence type="ECO:0000256" key="3">
    <source>
        <dbReference type="ARBA" id="ARBA00022452"/>
    </source>
</evidence>
<dbReference type="Gene3D" id="2.60.40.1120">
    <property type="entry name" value="Carboxypeptidase-like, regulatory domain"/>
    <property type="match status" value="1"/>
</dbReference>
<dbReference type="InterPro" id="IPR012910">
    <property type="entry name" value="Plug_dom"/>
</dbReference>
<dbReference type="SUPFAM" id="SSF56935">
    <property type="entry name" value="Porins"/>
    <property type="match status" value="1"/>
</dbReference>
<dbReference type="InterPro" id="IPR000531">
    <property type="entry name" value="Beta-barrel_TonB"/>
</dbReference>
<keyword evidence="6 10" id="KW-0798">TonB box</keyword>
<accession>A0A3B7MPC2</accession>
<comment type="similarity">
    <text evidence="10">Belongs to the TonB-dependent receptor family.</text>
</comment>
<dbReference type="Gene3D" id="2.170.130.10">
    <property type="entry name" value="TonB-dependent receptor, plug domain"/>
    <property type="match status" value="1"/>
</dbReference>
<evidence type="ECO:0000256" key="2">
    <source>
        <dbReference type="ARBA" id="ARBA00022448"/>
    </source>
</evidence>
<keyword evidence="5 11" id="KW-0732">Signal</keyword>
<keyword evidence="4" id="KW-0812">Transmembrane</keyword>
<comment type="subcellular location">
    <subcellularLocation>
        <location evidence="1">Cell outer membrane</location>
        <topology evidence="1">Multi-pass membrane protein</topology>
    </subcellularLocation>
</comment>
<reference evidence="14 15" key="1">
    <citation type="submission" date="2018-09" db="EMBL/GenBank/DDBJ databases">
        <title>Genome sequencing of strain 6GH32-13.</title>
        <authorList>
            <person name="Weon H.-Y."/>
            <person name="Heo J."/>
            <person name="Kwon S.-W."/>
        </authorList>
    </citation>
    <scope>NUCLEOTIDE SEQUENCE [LARGE SCALE GENOMIC DNA]</scope>
    <source>
        <strain evidence="14 15">5GH32-13</strain>
    </source>
</reference>
<keyword evidence="9" id="KW-0998">Cell outer membrane</keyword>
<dbReference type="RefSeq" id="WP_119050709.1">
    <property type="nucleotide sequence ID" value="NZ_CP032157.1"/>
</dbReference>
<dbReference type="OrthoDB" id="9803050at2"/>
<dbReference type="InterPro" id="IPR036942">
    <property type="entry name" value="Beta-barrel_TonB_sf"/>
</dbReference>
<name>A0A3B7MPC2_9BACT</name>
<evidence type="ECO:0000256" key="4">
    <source>
        <dbReference type="ARBA" id="ARBA00022692"/>
    </source>
</evidence>
<feature type="domain" description="TonB-dependent receptor-like beta-barrel" evidence="12">
    <location>
        <begin position="282"/>
        <end position="738"/>
    </location>
</feature>
<evidence type="ECO:0000313" key="14">
    <source>
        <dbReference type="EMBL" id="AXY74826.1"/>
    </source>
</evidence>
<keyword evidence="7 10" id="KW-0472">Membrane</keyword>
<evidence type="ECO:0000256" key="8">
    <source>
        <dbReference type="ARBA" id="ARBA00023170"/>
    </source>
</evidence>
<protein>
    <submittedName>
        <fullName evidence="14">TonB-dependent receptor</fullName>
    </submittedName>
</protein>
<dbReference type="InterPro" id="IPR037066">
    <property type="entry name" value="Plug_dom_sf"/>
</dbReference>
<feature type="chain" id="PRO_5017554974" evidence="11">
    <location>
        <begin position="20"/>
        <end position="783"/>
    </location>
</feature>
<dbReference type="Pfam" id="PF13715">
    <property type="entry name" value="CarbopepD_reg_2"/>
    <property type="match status" value="1"/>
</dbReference>
<evidence type="ECO:0000256" key="10">
    <source>
        <dbReference type="RuleBase" id="RU003357"/>
    </source>
</evidence>
<proteinExistence type="inferred from homology"/>
<evidence type="ECO:0000259" key="13">
    <source>
        <dbReference type="Pfam" id="PF07715"/>
    </source>
</evidence>
<dbReference type="Pfam" id="PF00593">
    <property type="entry name" value="TonB_dep_Rec_b-barrel"/>
    <property type="match status" value="1"/>
</dbReference>
<feature type="signal peptide" evidence="11">
    <location>
        <begin position="1"/>
        <end position="19"/>
    </location>
</feature>
<evidence type="ECO:0000256" key="1">
    <source>
        <dbReference type="ARBA" id="ARBA00004571"/>
    </source>
</evidence>
<dbReference type="GO" id="GO:0015344">
    <property type="term" value="F:siderophore uptake transmembrane transporter activity"/>
    <property type="evidence" value="ECO:0007669"/>
    <property type="project" value="TreeGrafter"/>
</dbReference>
<evidence type="ECO:0000259" key="12">
    <source>
        <dbReference type="Pfam" id="PF00593"/>
    </source>
</evidence>
<dbReference type="KEGG" id="pseg:D3H65_12900"/>
<dbReference type="InterPro" id="IPR039426">
    <property type="entry name" value="TonB-dep_rcpt-like"/>
</dbReference>
<keyword evidence="3" id="KW-1134">Transmembrane beta strand</keyword>
<dbReference type="Gene3D" id="2.40.170.20">
    <property type="entry name" value="TonB-dependent receptor, beta-barrel domain"/>
    <property type="match status" value="1"/>
</dbReference>
<dbReference type="Pfam" id="PF07715">
    <property type="entry name" value="Plug"/>
    <property type="match status" value="1"/>
</dbReference>
<gene>
    <name evidence="14" type="ORF">D3H65_12900</name>
</gene>
<keyword evidence="2" id="KW-0813">Transport</keyword>
<organism evidence="14 15">
    <name type="scientific">Paraflavitalea soli</name>
    <dbReference type="NCBI Taxonomy" id="2315862"/>
    <lineage>
        <taxon>Bacteria</taxon>
        <taxon>Pseudomonadati</taxon>
        <taxon>Bacteroidota</taxon>
        <taxon>Chitinophagia</taxon>
        <taxon>Chitinophagales</taxon>
        <taxon>Chitinophagaceae</taxon>
        <taxon>Paraflavitalea</taxon>
    </lineage>
</organism>
<keyword evidence="8 14" id="KW-0675">Receptor</keyword>